<dbReference type="EMBL" id="JACETL010000054">
    <property type="protein sequence ID" value="MBA4692897.1"/>
    <property type="molecule type" value="Genomic_DNA"/>
</dbReference>
<dbReference type="GO" id="GO:0055085">
    <property type="term" value="P:transmembrane transport"/>
    <property type="evidence" value="ECO:0007669"/>
    <property type="project" value="InterPro"/>
</dbReference>
<keyword evidence="3" id="KW-1003">Cell membrane</keyword>
<keyword evidence="5 7" id="KW-1133">Transmembrane helix</keyword>
<dbReference type="InterPro" id="IPR050366">
    <property type="entry name" value="BP-dependent_transpt_permease"/>
</dbReference>
<name>A0A838Y1Z1_9GAMM</name>
<dbReference type="Proteomes" id="UP000551848">
    <property type="component" value="Unassembled WGS sequence"/>
</dbReference>
<feature type="transmembrane region" description="Helical" evidence="7">
    <location>
        <begin position="157"/>
        <end position="185"/>
    </location>
</feature>
<dbReference type="AlphaFoldDB" id="A0A838Y1Z1"/>
<evidence type="ECO:0000313" key="10">
    <source>
        <dbReference type="Proteomes" id="UP000551848"/>
    </source>
</evidence>
<comment type="subcellular location">
    <subcellularLocation>
        <location evidence="1 7">Cell membrane</location>
        <topology evidence="1 7">Multi-pass membrane protein</topology>
    </subcellularLocation>
</comment>
<evidence type="ECO:0000256" key="7">
    <source>
        <dbReference type="RuleBase" id="RU363032"/>
    </source>
</evidence>
<dbReference type="InterPro" id="IPR025966">
    <property type="entry name" value="OppC_N"/>
</dbReference>
<evidence type="ECO:0000256" key="5">
    <source>
        <dbReference type="ARBA" id="ARBA00022989"/>
    </source>
</evidence>
<proteinExistence type="inferred from homology"/>
<accession>A0A838Y1Z1</accession>
<organism evidence="9 10">
    <name type="scientific">SAR86 cluster bacterium</name>
    <dbReference type="NCBI Taxonomy" id="2030880"/>
    <lineage>
        <taxon>Bacteria</taxon>
        <taxon>Pseudomonadati</taxon>
        <taxon>Pseudomonadota</taxon>
        <taxon>Gammaproteobacteria</taxon>
        <taxon>SAR86 cluster</taxon>
    </lineage>
</organism>
<feature type="transmembrane region" description="Helical" evidence="7">
    <location>
        <begin position="282"/>
        <end position="307"/>
    </location>
</feature>
<feature type="domain" description="ABC transmembrane type-1" evidence="8">
    <location>
        <begin position="155"/>
        <end position="351"/>
    </location>
</feature>
<evidence type="ECO:0000259" key="8">
    <source>
        <dbReference type="PROSITE" id="PS50928"/>
    </source>
</evidence>
<dbReference type="Pfam" id="PF12911">
    <property type="entry name" value="OppC_N"/>
    <property type="match status" value="1"/>
</dbReference>
<reference evidence="9 10" key="1">
    <citation type="submission" date="2020-06" db="EMBL/GenBank/DDBJ databases">
        <title>Dysbiosis in marine aquaculture revealed through microbiome analysis: reverse ecology for environmental sustainability.</title>
        <authorList>
            <person name="Haro-Moreno J.M."/>
            <person name="Coutinho F.H."/>
            <person name="Zaragoza-Solas A."/>
            <person name="Picazo A."/>
            <person name="Almagro-Moreno S."/>
            <person name="Lopez-Perez M."/>
        </authorList>
    </citation>
    <scope>NUCLEOTIDE SEQUENCE [LARGE SCALE GENOMIC DNA]</scope>
    <source>
        <strain evidence="9">MCMED-G41</strain>
    </source>
</reference>
<dbReference type="SUPFAM" id="SSF161098">
    <property type="entry name" value="MetI-like"/>
    <property type="match status" value="1"/>
</dbReference>
<gene>
    <name evidence="9" type="ORF">H2072_04035</name>
</gene>
<feature type="transmembrane region" description="Helical" evidence="7">
    <location>
        <begin position="220"/>
        <end position="237"/>
    </location>
</feature>
<feature type="transmembrane region" description="Helical" evidence="7">
    <location>
        <begin position="327"/>
        <end position="350"/>
    </location>
</feature>
<dbReference type="PANTHER" id="PTHR43386:SF1">
    <property type="entry name" value="D,D-DIPEPTIDE TRANSPORT SYSTEM PERMEASE PROTEIN DDPC-RELATED"/>
    <property type="match status" value="1"/>
</dbReference>
<dbReference type="InterPro" id="IPR035906">
    <property type="entry name" value="MetI-like_sf"/>
</dbReference>
<sequence length="367" mass="41534">MEISSNLQNSYFSLVKKRFLKNRVGILGLVFVGFLIFSAVFADFLSPYDPAARDSDRVFYPPQGIHFFDEENNFSLRPFSYGFNESFDPDTFEPIMETDYSQKNYLYFFTRGWKYNFLGMKLDFHLFSTKDGSKVFFLGSDAYGRDMLSRIFKGSRVTLLFALIVVSITTFIGILVGISSGYFAGKFDIATQRVTELALAFPDLPLYLSLVAILPRQMDPFLIFIFMAFILSSLRWAQLSREVRGKTLSLRRLDYIKAAEALGSNDLRIIYRHLLPNVTSHVIVSVSLLIPSVILTESFFSFLGLGIQSPFVSWGLQLNSAQDLRTIGSYPWVLSPVFAILISVLGFNALGDALRDAIDPYATTTKK</sequence>
<evidence type="ECO:0000256" key="3">
    <source>
        <dbReference type="ARBA" id="ARBA00022475"/>
    </source>
</evidence>
<dbReference type="InterPro" id="IPR000515">
    <property type="entry name" value="MetI-like"/>
</dbReference>
<comment type="caution">
    <text evidence="9">The sequence shown here is derived from an EMBL/GenBank/DDBJ whole genome shotgun (WGS) entry which is preliminary data.</text>
</comment>
<keyword evidence="4 7" id="KW-0812">Transmembrane</keyword>
<evidence type="ECO:0000313" key="9">
    <source>
        <dbReference type="EMBL" id="MBA4692897.1"/>
    </source>
</evidence>
<keyword evidence="2 7" id="KW-0813">Transport</keyword>
<protein>
    <submittedName>
        <fullName evidence="9">ABC transporter permease</fullName>
    </submittedName>
</protein>
<evidence type="ECO:0000256" key="1">
    <source>
        <dbReference type="ARBA" id="ARBA00004651"/>
    </source>
</evidence>
<evidence type="ECO:0000256" key="2">
    <source>
        <dbReference type="ARBA" id="ARBA00022448"/>
    </source>
</evidence>
<feature type="transmembrane region" description="Helical" evidence="7">
    <location>
        <begin position="24"/>
        <end position="45"/>
    </location>
</feature>
<dbReference type="Pfam" id="PF00528">
    <property type="entry name" value="BPD_transp_1"/>
    <property type="match status" value="1"/>
</dbReference>
<evidence type="ECO:0000256" key="6">
    <source>
        <dbReference type="ARBA" id="ARBA00023136"/>
    </source>
</evidence>
<dbReference type="GO" id="GO:0005886">
    <property type="term" value="C:plasma membrane"/>
    <property type="evidence" value="ECO:0007669"/>
    <property type="project" value="UniProtKB-SubCell"/>
</dbReference>
<dbReference type="PANTHER" id="PTHR43386">
    <property type="entry name" value="OLIGOPEPTIDE TRANSPORT SYSTEM PERMEASE PROTEIN APPC"/>
    <property type="match status" value="1"/>
</dbReference>
<dbReference type="CDD" id="cd06261">
    <property type="entry name" value="TM_PBP2"/>
    <property type="match status" value="1"/>
</dbReference>
<dbReference type="Gene3D" id="1.10.3720.10">
    <property type="entry name" value="MetI-like"/>
    <property type="match status" value="1"/>
</dbReference>
<keyword evidence="6 7" id="KW-0472">Membrane</keyword>
<evidence type="ECO:0000256" key="4">
    <source>
        <dbReference type="ARBA" id="ARBA00022692"/>
    </source>
</evidence>
<comment type="similarity">
    <text evidence="7">Belongs to the binding-protein-dependent transport system permease family.</text>
</comment>
<dbReference type="PROSITE" id="PS50928">
    <property type="entry name" value="ABC_TM1"/>
    <property type="match status" value="1"/>
</dbReference>